<dbReference type="OrthoDB" id="1911848at2759"/>
<comment type="caution">
    <text evidence="2">The sequence shown here is derived from an EMBL/GenBank/DDBJ whole genome shotgun (WGS) entry which is preliminary data.</text>
</comment>
<accession>A0A9W9CRN1</accession>
<dbReference type="PROSITE" id="PS50011">
    <property type="entry name" value="PROTEIN_KINASE_DOM"/>
    <property type="match status" value="1"/>
</dbReference>
<dbReference type="SUPFAM" id="SSF56112">
    <property type="entry name" value="Protein kinase-like (PK-like)"/>
    <property type="match status" value="1"/>
</dbReference>
<dbReference type="InterPro" id="IPR011009">
    <property type="entry name" value="Kinase-like_dom_sf"/>
</dbReference>
<evidence type="ECO:0000313" key="3">
    <source>
        <dbReference type="Proteomes" id="UP001140560"/>
    </source>
</evidence>
<dbReference type="Gene3D" id="1.10.510.10">
    <property type="entry name" value="Transferase(Phosphotransferase) domain 1"/>
    <property type="match status" value="1"/>
</dbReference>
<sequence>MPGATTSPSDIDEGVRTEAIYNNTSVWIEWKHPDPSGPPQYDGGMDPKIHARVRKLAALLSKNNRTVRFRAPFCRGYFIDQDEGRFGLVFEKPASVPPETAPTSLHTLIRAANTPGSTVEVPSLTDRITLMKILAETVERLHAVDWLHKGLRSTNILLFPKFPRKDSGGEDEEEMNYLAPYISGFDYSRPATSDDMTERPLENPAADIYRHPTVQHEGNREASLGGHRENYKPSFDIYSLGIVLLEIAHWKTIDQILSIDLESPRLRPKDTWAVRERLVGGGGGAGGEVVRGKRGGEETFEVRKELSGATVEGVVRACLEGPRAFGLDEGCDEKREVVAAGLQRAFGEGVVRKLASIKV</sequence>
<evidence type="ECO:0000259" key="1">
    <source>
        <dbReference type="PROSITE" id="PS50011"/>
    </source>
</evidence>
<dbReference type="GO" id="GO:0004672">
    <property type="term" value="F:protein kinase activity"/>
    <property type="evidence" value="ECO:0007669"/>
    <property type="project" value="InterPro"/>
</dbReference>
<dbReference type="InterPro" id="IPR000719">
    <property type="entry name" value="Prot_kinase_dom"/>
</dbReference>
<gene>
    <name evidence="2" type="ORF">N0V83_001734</name>
</gene>
<proteinExistence type="predicted"/>
<dbReference type="AlphaFoldDB" id="A0A9W9CRN1"/>
<dbReference type="GO" id="GO:0005524">
    <property type="term" value="F:ATP binding"/>
    <property type="evidence" value="ECO:0007669"/>
    <property type="project" value="InterPro"/>
</dbReference>
<protein>
    <recommendedName>
        <fullName evidence="1">Protein kinase domain-containing protein</fullName>
    </recommendedName>
</protein>
<dbReference type="PANTHER" id="PTHR37542">
    <property type="entry name" value="HELO DOMAIN-CONTAINING PROTEIN-RELATED"/>
    <property type="match status" value="1"/>
</dbReference>
<dbReference type="Proteomes" id="UP001140560">
    <property type="component" value="Unassembled WGS sequence"/>
</dbReference>
<keyword evidence="3" id="KW-1185">Reference proteome</keyword>
<dbReference type="EMBL" id="JAPEUY010000002">
    <property type="protein sequence ID" value="KAJ4376450.1"/>
    <property type="molecule type" value="Genomic_DNA"/>
</dbReference>
<feature type="domain" description="Protein kinase" evidence="1">
    <location>
        <begin position="1"/>
        <end position="359"/>
    </location>
</feature>
<name>A0A9W9CRN1_9PLEO</name>
<reference evidence="2" key="1">
    <citation type="submission" date="2022-10" db="EMBL/GenBank/DDBJ databases">
        <title>Tapping the CABI collections for fungal endophytes: first genome assemblies for Collariella, Neodidymelliopsis, Ascochyta clinopodiicola, Didymella pomorum, Didymosphaeria variabile, Neocosmospora piperis and Neocucurbitaria cava.</title>
        <authorList>
            <person name="Hill R."/>
        </authorList>
    </citation>
    <scope>NUCLEOTIDE SEQUENCE</scope>
    <source>
        <strain evidence="2">IMI 356814</strain>
    </source>
</reference>
<evidence type="ECO:0000313" key="2">
    <source>
        <dbReference type="EMBL" id="KAJ4376450.1"/>
    </source>
</evidence>
<organism evidence="2 3">
    <name type="scientific">Neocucurbitaria cava</name>
    <dbReference type="NCBI Taxonomy" id="798079"/>
    <lineage>
        <taxon>Eukaryota</taxon>
        <taxon>Fungi</taxon>
        <taxon>Dikarya</taxon>
        <taxon>Ascomycota</taxon>
        <taxon>Pezizomycotina</taxon>
        <taxon>Dothideomycetes</taxon>
        <taxon>Pleosporomycetidae</taxon>
        <taxon>Pleosporales</taxon>
        <taxon>Pleosporineae</taxon>
        <taxon>Cucurbitariaceae</taxon>
        <taxon>Neocucurbitaria</taxon>
    </lineage>
</organism>
<dbReference type="PANTHER" id="PTHR37542:SF1">
    <property type="entry name" value="PRION-INHIBITION AND PROPAGATION HELO DOMAIN-CONTAINING PROTEIN"/>
    <property type="match status" value="1"/>
</dbReference>